<dbReference type="SUPFAM" id="SSF52788">
    <property type="entry name" value="Phosphotyrosine protein phosphatases I"/>
    <property type="match status" value="1"/>
</dbReference>
<dbReference type="EMBL" id="LVJN01000016">
    <property type="protein sequence ID" value="OSM06099.1"/>
    <property type="molecule type" value="Genomic_DNA"/>
</dbReference>
<dbReference type="InterPro" id="IPR023485">
    <property type="entry name" value="Ptyr_pPase"/>
</dbReference>
<dbReference type="SMART" id="SM00226">
    <property type="entry name" value="LMWPc"/>
    <property type="match status" value="1"/>
</dbReference>
<feature type="domain" description="Phosphotyrosine protein phosphatase I" evidence="2">
    <location>
        <begin position="2"/>
        <end position="138"/>
    </location>
</feature>
<accession>A0A1Y2K6Y6</accession>
<sequence>MLFLGLHDRARSLMAERIMQREGRGRFRAYSAGVDPADAAHPMALQWLRNLKYDVAGLRPKHWRELTEAEPPLAFDFVFTLSDEAHGEMVAGWPGQSITSHWEIPDPVLTDDDDAEQGAAFADAYRMLWNRITVFVNLPLASIDHLSIQRHLRAISEQAETA</sequence>
<evidence type="ECO:0000313" key="4">
    <source>
        <dbReference type="Proteomes" id="UP000194003"/>
    </source>
</evidence>
<dbReference type="Proteomes" id="UP000194003">
    <property type="component" value="Unassembled WGS sequence"/>
</dbReference>
<name>A0A1Y2K6Y6_9PROT</name>
<reference evidence="3 4" key="1">
    <citation type="journal article" date="2016" name="BMC Genomics">
        <title>Combined genomic and structural analyses of a cultured magnetotactic bacterium reveals its niche adaptation to a dynamic environment.</title>
        <authorList>
            <person name="Araujo A.C."/>
            <person name="Morillo V."/>
            <person name="Cypriano J."/>
            <person name="Teixeira L.C."/>
            <person name="Leao P."/>
            <person name="Lyra S."/>
            <person name="Almeida L.G."/>
            <person name="Bazylinski D.A."/>
            <person name="Vasconcellos A.T."/>
            <person name="Abreu F."/>
            <person name="Lins U."/>
        </authorList>
    </citation>
    <scope>NUCLEOTIDE SEQUENCE [LARGE SCALE GENOMIC DNA]</scope>
    <source>
        <strain evidence="3 4">IT-1</strain>
    </source>
</reference>
<organism evidence="3 4">
    <name type="scientific">Magnetofaba australis IT-1</name>
    <dbReference type="NCBI Taxonomy" id="1434232"/>
    <lineage>
        <taxon>Bacteria</taxon>
        <taxon>Pseudomonadati</taxon>
        <taxon>Pseudomonadota</taxon>
        <taxon>Magnetococcia</taxon>
        <taxon>Magnetococcales</taxon>
        <taxon>Magnetococcaceae</taxon>
        <taxon>Magnetofaba</taxon>
    </lineage>
</organism>
<dbReference type="InterPro" id="IPR036196">
    <property type="entry name" value="Ptyr_pPase_sf"/>
</dbReference>
<dbReference type="PANTHER" id="PTHR43428">
    <property type="entry name" value="ARSENATE REDUCTASE"/>
    <property type="match status" value="1"/>
</dbReference>
<protein>
    <recommendedName>
        <fullName evidence="2">Phosphotyrosine protein phosphatase I domain-containing protein</fullName>
    </recommendedName>
</protein>
<dbReference type="Gene3D" id="3.40.50.2300">
    <property type="match status" value="1"/>
</dbReference>
<dbReference type="AlphaFoldDB" id="A0A1Y2K6Y6"/>
<comment type="caution">
    <text evidence="3">The sequence shown here is derived from an EMBL/GenBank/DDBJ whole genome shotgun (WGS) entry which is preliminary data.</text>
</comment>
<dbReference type="PANTHER" id="PTHR43428:SF1">
    <property type="entry name" value="ARSENATE REDUCTASE"/>
    <property type="match status" value="1"/>
</dbReference>
<gene>
    <name evidence="3" type="ORF">MAIT1_01051</name>
</gene>
<evidence type="ECO:0000256" key="1">
    <source>
        <dbReference type="ARBA" id="ARBA00022849"/>
    </source>
</evidence>
<proteinExistence type="predicted"/>
<dbReference type="GO" id="GO:0046685">
    <property type="term" value="P:response to arsenic-containing substance"/>
    <property type="evidence" value="ECO:0007669"/>
    <property type="project" value="UniProtKB-KW"/>
</dbReference>
<keyword evidence="4" id="KW-1185">Reference proteome</keyword>
<dbReference type="Pfam" id="PF01451">
    <property type="entry name" value="LMWPc"/>
    <property type="match status" value="1"/>
</dbReference>
<dbReference type="STRING" id="1434232.MAIT1_01051"/>
<evidence type="ECO:0000259" key="2">
    <source>
        <dbReference type="SMART" id="SM00226"/>
    </source>
</evidence>
<evidence type="ECO:0000313" key="3">
    <source>
        <dbReference type="EMBL" id="OSM06099.1"/>
    </source>
</evidence>
<keyword evidence="1" id="KW-0059">Arsenical resistance</keyword>